<evidence type="ECO:0000313" key="3">
    <source>
        <dbReference type="Proteomes" id="UP001152320"/>
    </source>
</evidence>
<dbReference type="PANTHER" id="PTHR46601:SF1">
    <property type="entry name" value="ADF-H DOMAIN-CONTAINING PROTEIN"/>
    <property type="match status" value="1"/>
</dbReference>
<organism evidence="2 3">
    <name type="scientific">Holothuria leucospilota</name>
    <name type="common">Black long sea cucumber</name>
    <name type="synonym">Mertensiothuria leucospilota</name>
    <dbReference type="NCBI Taxonomy" id="206669"/>
    <lineage>
        <taxon>Eukaryota</taxon>
        <taxon>Metazoa</taxon>
        <taxon>Echinodermata</taxon>
        <taxon>Eleutherozoa</taxon>
        <taxon>Echinozoa</taxon>
        <taxon>Holothuroidea</taxon>
        <taxon>Aspidochirotacea</taxon>
        <taxon>Aspidochirotida</taxon>
        <taxon>Holothuriidae</taxon>
        <taxon>Holothuria</taxon>
    </lineage>
</organism>
<proteinExistence type="predicted"/>
<reference evidence="2" key="1">
    <citation type="submission" date="2021-10" db="EMBL/GenBank/DDBJ databases">
        <title>Tropical sea cucumber genome reveals ecological adaptation and Cuvierian tubules defense mechanism.</title>
        <authorList>
            <person name="Chen T."/>
        </authorList>
    </citation>
    <scope>NUCLEOTIDE SEQUENCE</scope>
    <source>
        <strain evidence="2">Nanhai2018</strain>
        <tissue evidence="2">Muscle</tissue>
    </source>
</reference>
<dbReference type="AlphaFoldDB" id="A0A9Q1BIA6"/>
<gene>
    <name evidence="2" type="ORF">HOLleu_34139</name>
</gene>
<name>A0A9Q1BIA6_HOLLE</name>
<protein>
    <submittedName>
        <fullName evidence="2">Uncharacterized protein</fullName>
    </submittedName>
</protein>
<comment type="caution">
    <text evidence="2">The sequence shown here is derived from an EMBL/GenBank/DDBJ whole genome shotgun (WGS) entry which is preliminary data.</text>
</comment>
<keyword evidence="3" id="KW-1185">Reference proteome</keyword>
<dbReference type="PANTHER" id="PTHR46601">
    <property type="entry name" value="ULP_PROTEASE DOMAIN-CONTAINING PROTEIN"/>
    <property type="match status" value="1"/>
</dbReference>
<dbReference type="EMBL" id="JAIZAY010000017">
    <property type="protein sequence ID" value="KAJ8026327.1"/>
    <property type="molecule type" value="Genomic_DNA"/>
</dbReference>
<sequence>MKKNVSDGTVLMVLDFGENVTAKFQDEIKSAHYAKNQITIHPIVCYYKENSLLVREAMIMLTDNLQHDHHAVNEFVKTANMHLIKERGIDIKTQIHFSDGAPSQYKCAAAFSDISFAEDDYNFSIHRCFFGSEHGKGESDGETGVLKSKLDEAIRGEGTIVNNAAGLYKWCCSTLCDVAQPGSGSIHQISRRTFFLIPHTSIPESRQRTSGMITLPQTRRVYSVKSTGKKYEVATRDKSCFCRECLAENFELCSNPEYVGRWRVRKLKQRQDCTPRNTQKYTKSVTAPQGNNKDEQEITTQQATESATVTSALPINTEQEQPMGGRNMMTTQEMQNKSITEQQSSTCILFSNYQVGTIITNIDEICKNQHMYCIQAIPIHTDAPSAQLYII</sequence>
<feature type="region of interest" description="Disordered" evidence="1">
    <location>
        <begin position="275"/>
        <end position="306"/>
    </location>
</feature>
<accession>A0A9Q1BIA6</accession>
<feature type="compositionally biased region" description="Polar residues" evidence="1">
    <location>
        <begin position="275"/>
        <end position="291"/>
    </location>
</feature>
<evidence type="ECO:0000256" key="1">
    <source>
        <dbReference type="SAM" id="MobiDB-lite"/>
    </source>
</evidence>
<dbReference type="OrthoDB" id="6152551at2759"/>
<dbReference type="Proteomes" id="UP001152320">
    <property type="component" value="Chromosome 17"/>
</dbReference>
<evidence type="ECO:0000313" key="2">
    <source>
        <dbReference type="EMBL" id="KAJ8026327.1"/>
    </source>
</evidence>